<dbReference type="Proteomes" id="UP000775213">
    <property type="component" value="Unassembled WGS sequence"/>
</dbReference>
<proteinExistence type="predicted"/>
<evidence type="ECO:0000313" key="2">
    <source>
        <dbReference type="Proteomes" id="UP000775213"/>
    </source>
</evidence>
<gene>
    <name evidence="1" type="ORF">IEQ34_003741</name>
</gene>
<sequence>MESNVNSNISLPQVKDLNCAFNLWFMSLTLRLQLNFQKSPSMAGHNILCFAMISNGVKIDSINIFGNIA</sequence>
<keyword evidence="2" id="KW-1185">Reference proteome</keyword>
<dbReference type="EMBL" id="JAGFBR010000005">
    <property type="protein sequence ID" value="KAH0466503.1"/>
    <property type="molecule type" value="Genomic_DNA"/>
</dbReference>
<accession>A0AAV7HGB8</accession>
<reference evidence="1 2" key="1">
    <citation type="journal article" date="2021" name="Hortic Res">
        <title>Chromosome-scale assembly of the Dendrobium chrysotoxum genome enhances the understanding of orchid evolution.</title>
        <authorList>
            <person name="Zhang Y."/>
            <person name="Zhang G.Q."/>
            <person name="Zhang D."/>
            <person name="Liu X.D."/>
            <person name="Xu X.Y."/>
            <person name="Sun W.H."/>
            <person name="Yu X."/>
            <person name="Zhu X."/>
            <person name="Wang Z.W."/>
            <person name="Zhao X."/>
            <person name="Zhong W.Y."/>
            <person name="Chen H."/>
            <person name="Yin W.L."/>
            <person name="Huang T."/>
            <person name="Niu S.C."/>
            <person name="Liu Z.J."/>
        </authorList>
    </citation>
    <scope>NUCLEOTIDE SEQUENCE [LARGE SCALE GENOMIC DNA]</scope>
    <source>
        <strain evidence="1">Lindl</strain>
    </source>
</reference>
<protein>
    <submittedName>
        <fullName evidence="1">Uncharacterized protein</fullName>
    </submittedName>
</protein>
<name>A0AAV7HGB8_DENCH</name>
<dbReference type="AlphaFoldDB" id="A0AAV7HGB8"/>
<organism evidence="1 2">
    <name type="scientific">Dendrobium chrysotoxum</name>
    <name type="common">Orchid</name>
    <dbReference type="NCBI Taxonomy" id="161865"/>
    <lineage>
        <taxon>Eukaryota</taxon>
        <taxon>Viridiplantae</taxon>
        <taxon>Streptophyta</taxon>
        <taxon>Embryophyta</taxon>
        <taxon>Tracheophyta</taxon>
        <taxon>Spermatophyta</taxon>
        <taxon>Magnoliopsida</taxon>
        <taxon>Liliopsida</taxon>
        <taxon>Asparagales</taxon>
        <taxon>Orchidaceae</taxon>
        <taxon>Epidendroideae</taxon>
        <taxon>Malaxideae</taxon>
        <taxon>Dendrobiinae</taxon>
        <taxon>Dendrobium</taxon>
    </lineage>
</organism>
<comment type="caution">
    <text evidence="1">The sequence shown here is derived from an EMBL/GenBank/DDBJ whole genome shotgun (WGS) entry which is preliminary data.</text>
</comment>
<evidence type="ECO:0000313" key="1">
    <source>
        <dbReference type="EMBL" id="KAH0466503.1"/>
    </source>
</evidence>